<evidence type="ECO:0000313" key="2">
    <source>
        <dbReference type="EMBL" id="KAH3894044.1"/>
    </source>
</evidence>
<keyword evidence="3" id="KW-1185">Reference proteome</keyword>
<accession>A0A9D4S659</accession>
<dbReference type="EMBL" id="JAIWYP010000001">
    <property type="protein sequence ID" value="KAH3894044.1"/>
    <property type="molecule type" value="Genomic_DNA"/>
</dbReference>
<evidence type="ECO:0000256" key="1">
    <source>
        <dbReference type="SAM" id="MobiDB-lite"/>
    </source>
</evidence>
<comment type="caution">
    <text evidence="2">The sequence shown here is derived from an EMBL/GenBank/DDBJ whole genome shotgun (WGS) entry which is preliminary data.</text>
</comment>
<protein>
    <submittedName>
        <fullName evidence="2">Uncharacterized protein</fullName>
    </submittedName>
</protein>
<proteinExistence type="predicted"/>
<feature type="region of interest" description="Disordered" evidence="1">
    <location>
        <begin position="66"/>
        <end position="86"/>
    </location>
</feature>
<reference evidence="2" key="1">
    <citation type="journal article" date="2019" name="bioRxiv">
        <title>The Genome of the Zebra Mussel, Dreissena polymorpha: A Resource for Invasive Species Research.</title>
        <authorList>
            <person name="McCartney M.A."/>
            <person name="Auch B."/>
            <person name="Kono T."/>
            <person name="Mallez S."/>
            <person name="Zhang Y."/>
            <person name="Obille A."/>
            <person name="Becker A."/>
            <person name="Abrahante J.E."/>
            <person name="Garbe J."/>
            <person name="Badalamenti J.P."/>
            <person name="Herman A."/>
            <person name="Mangelson H."/>
            <person name="Liachko I."/>
            <person name="Sullivan S."/>
            <person name="Sone E.D."/>
            <person name="Koren S."/>
            <person name="Silverstein K.A.T."/>
            <person name="Beckman K.B."/>
            <person name="Gohl D.M."/>
        </authorList>
    </citation>
    <scope>NUCLEOTIDE SEQUENCE</scope>
    <source>
        <strain evidence="2">Duluth1</strain>
        <tissue evidence="2">Whole animal</tissue>
    </source>
</reference>
<evidence type="ECO:0000313" key="3">
    <source>
        <dbReference type="Proteomes" id="UP000828390"/>
    </source>
</evidence>
<name>A0A9D4S659_DREPO</name>
<organism evidence="2 3">
    <name type="scientific">Dreissena polymorpha</name>
    <name type="common">Zebra mussel</name>
    <name type="synonym">Mytilus polymorpha</name>
    <dbReference type="NCBI Taxonomy" id="45954"/>
    <lineage>
        <taxon>Eukaryota</taxon>
        <taxon>Metazoa</taxon>
        <taxon>Spiralia</taxon>
        <taxon>Lophotrochozoa</taxon>
        <taxon>Mollusca</taxon>
        <taxon>Bivalvia</taxon>
        <taxon>Autobranchia</taxon>
        <taxon>Heteroconchia</taxon>
        <taxon>Euheterodonta</taxon>
        <taxon>Imparidentia</taxon>
        <taxon>Neoheterodontei</taxon>
        <taxon>Myida</taxon>
        <taxon>Dreissenoidea</taxon>
        <taxon>Dreissenidae</taxon>
        <taxon>Dreissena</taxon>
    </lineage>
</organism>
<reference evidence="2" key="2">
    <citation type="submission" date="2020-11" db="EMBL/GenBank/DDBJ databases">
        <authorList>
            <person name="McCartney M.A."/>
            <person name="Auch B."/>
            <person name="Kono T."/>
            <person name="Mallez S."/>
            <person name="Becker A."/>
            <person name="Gohl D.M."/>
            <person name="Silverstein K.A.T."/>
            <person name="Koren S."/>
            <person name="Bechman K.B."/>
            <person name="Herman A."/>
            <person name="Abrahante J.E."/>
            <person name="Garbe J."/>
        </authorList>
    </citation>
    <scope>NUCLEOTIDE SEQUENCE</scope>
    <source>
        <strain evidence="2">Duluth1</strain>
        <tissue evidence="2">Whole animal</tissue>
    </source>
</reference>
<gene>
    <name evidence="2" type="ORF">DPMN_018201</name>
</gene>
<dbReference type="AlphaFoldDB" id="A0A9D4S659"/>
<sequence length="98" mass="11023">MEELDASFLKYQSRKADLKTDGGGSEEGRGLRIWQQQRTGRTWGRDADQEFERVTLMKIIEVSQDSGSQYARRAGKPSGSFGTHGYVINDHRCGAARK</sequence>
<dbReference type="Proteomes" id="UP000828390">
    <property type="component" value="Unassembled WGS sequence"/>
</dbReference>